<organism evidence="3 4">
    <name type="scientific">Plesiocystis pacifica SIR-1</name>
    <dbReference type="NCBI Taxonomy" id="391625"/>
    <lineage>
        <taxon>Bacteria</taxon>
        <taxon>Pseudomonadati</taxon>
        <taxon>Myxococcota</taxon>
        <taxon>Polyangia</taxon>
        <taxon>Nannocystales</taxon>
        <taxon>Nannocystaceae</taxon>
        <taxon>Plesiocystis</taxon>
    </lineage>
</organism>
<dbReference type="OrthoDB" id="5295945at2"/>
<dbReference type="InterPro" id="IPR018931">
    <property type="entry name" value="DUF2520"/>
</dbReference>
<gene>
    <name evidence="3" type="ORF">PPSIR1_12098</name>
</gene>
<evidence type="ECO:0000313" key="4">
    <source>
        <dbReference type="Proteomes" id="UP000005801"/>
    </source>
</evidence>
<dbReference type="Gene3D" id="3.40.50.720">
    <property type="entry name" value="NAD(P)-binding Rossmann-like Domain"/>
    <property type="match status" value="1"/>
</dbReference>
<dbReference type="RefSeq" id="WP_006972098.1">
    <property type="nucleotide sequence ID" value="NZ_ABCS01000027.1"/>
</dbReference>
<dbReference type="PANTHER" id="PTHR40459">
    <property type="entry name" value="CONSERVED HYPOTHETICAL ALANINE AND LEUCINE RICH PROTEIN"/>
    <property type="match status" value="1"/>
</dbReference>
<accession>A6G5U9</accession>
<comment type="caution">
    <text evidence="3">The sequence shown here is derived from an EMBL/GenBank/DDBJ whole genome shotgun (WGS) entry which is preliminary data.</text>
</comment>
<feature type="domain" description="Cytidyltransferase-like" evidence="1">
    <location>
        <begin position="10"/>
        <end position="168"/>
    </location>
</feature>
<dbReference type="GO" id="GO:0016779">
    <property type="term" value="F:nucleotidyltransferase activity"/>
    <property type="evidence" value="ECO:0007669"/>
    <property type="project" value="UniProtKB-KW"/>
</dbReference>
<dbReference type="SUPFAM" id="SSF48179">
    <property type="entry name" value="6-phosphogluconate dehydrogenase C-terminal domain-like"/>
    <property type="match status" value="1"/>
</dbReference>
<dbReference type="InterPro" id="IPR004821">
    <property type="entry name" value="Cyt_trans-like"/>
</dbReference>
<dbReference type="InterPro" id="IPR036291">
    <property type="entry name" value="NAD(P)-bd_dom_sf"/>
</dbReference>
<dbReference type="Gene3D" id="1.10.1040.20">
    <property type="entry name" value="ProC-like, C-terminal domain"/>
    <property type="match status" value="1"/>
</dbReference>
<dbReference type="AlphaFoldDB" id="A6G5U9"/>
<dbReference type="eggNOG" id="COG1057">
    <property type="taxonomic scope" value="Bacteria"/>
</dbReference>
<evidence type="ECO:0000313" key="3">
    <source>
        <dbReference type="EMBL" id="EDM78723.1"/>
    </source>
</evidence>
<dbReference type="eggNOG" id="COG5495">
    <property type="taxonomic scope" value="Bacteria"/>
</dbReference>
<feature type="domain" description="DUF2520" evidence="2">
    <location>
        <begin position="342"/>
        <end position="473"/>
    </location>
</feature>
<dbReference type="Gene3D" id="3.40.50.620">
    <property type="entry name" value="HUPs"/>
    <property type="match status" value="1"/>
</dbReference>
<dbReference type="InterPro" id="IPR008927">
    <property type="entry name" value="6-PGluconate_DH-like_C_sf"/>
</dbReference>
<dbReference type="Pfam" id="PF01467">
    <property type="entry name" value="CTP_transf_like"/>
    <property type="match status" value="1"/>
</dbReference>
<keyword evidence="3" id="KW-0548">Nucleotidyltransferase</keyword>
<evidence type="ECO:0000259" key="2">
    <source>
        <dbReference type="Pfam" id="PF10728"/>
    </source>
</evidence>
<dbReference type="InterPro" id="IPR014729">
    <property type="entry name" value="Rossmann-like_a/b/a_fold"/>
</dbReference>
<dbReference type="Proteomes" id="UP000005801">
    <property type="component" value="Unassembled WGS sequence"/>
</dbReference>
<reference evidence="3 4" key="1">
    <citation type="submission" date="2007-06" db="EMBL/GenBank/DDBJ databases">
        <authorList>
            <person name="Shimkets L."/>
            <person name="Ferriera S."/>
            <person name="Johnson J."/>
            <person name="Kravitz S."/>
            <person name="Beeson K."/>
            <person name="Sutton G."/>
            <person name="Rogers Y.-H."/>
            <person name="Friedman R."/>
            <person name="Frazier M."/>
            <person name="Venter J.C."/>
        </authorList>
    </citation>
    <scope>NUCLEOTIDE SEQUENCE [LARGE SCALE GENOMIC DNA]</scope>
    <source>
        <strain evidence="3 4">SIR-1</strain>
    </source>
</reference>
<dbReference type="SUPFAM" id="SSF51735">
    <property type="entry name" value="NAD(P)-binding Rossmann-fold domains"/>
    <property type="match status" value="1"/>
</dbReference>
<dbReference type="Pfam" id="PF10728">
    <property type="entry name" value="DUF2520"/>
    <property type="match status" value="1"/>
</dbReference>
<dbReference type="STRING" id="391625.PPSIR1_12098"/>
<dbReference type="EMBL" id="ABCS01000027">
    <property type="protein sequence ID" value="EDM78723.1"/>
    <property type="molecule type" value="Genomic_DNA"/>
</dbReference>
<sequence>MPRPKPVLAVVGGSFNPPHVGHALLPRYLLSTGEVDAVLVCPCADHPLGKRLTPFARRMSWTRLALAPELRAGGGGVIVSAIEGELAAARDGKPSYSLELLEAIAARYPGHRVRLVVGSDIIESGETERWHRWSDIVAGFEPIVVPRAGWCEAGSASLPEVSSTVVREQLDRLRRHVADGDEAGAAKARSLLERQVPRAVAEALLRWIAGGEPRVWVVGLGHVAHHAVPWLWDRGFRVETIGARALVEGAQPGATPLELPTIDEGPPAGVWILARDGALSAVAEALAGRLPPGVPVLHGAGAKLASEVLAPLAAAGHPVGSLHPICSLRNEREGSRLQHAGFGIGGDAQAHAFARTLVGEQRWLDLRSLDAEGRLAYHGACALVANHQAVLQVGAAEVLTTLVGASESATARAALGDLMLGSLENLLALGVPAGVTGPLSRGDTATVAAHVEALRGLGDRGAAAGALYASLSARLAELLGPRAAGSEGAVS</sequence>
<keyword evidence="3" id="KW-0808">Transferase</keyword>
<dbReference type="PANTHER" id="PTHR40459:SF1">
    <property type="entry name" value="CONSERVED HYPOTHETICAL ALANINE AND LEUCINE RICH PROTEIN"/>
    <property type="match status" value="1"/>
</dbReference>
<name>A6G5U9_9BACT</name>
<keyword evidence="4" id="KW-1185">Reference proteome</keyword>
<evidence type="ECO:0000259" key="1">
    <source>
        <dbReference type="Pfam" id="PF01467"/>
    </source>
</evidence>
<protein>
    <submittedName>
        <fullName evidence="3">Nicotinate-nucleotide adenylyltransferase</fullName>
    </submittedName>
</protein>
<proteinExistence type="predicted"/>
<dbReference type="SUPFAM" id="SSF52374">
    <property type="entry name" value="Nucleotidylyl transferase"/>
    <property type="match status" value="1"/>
</dbReference>
<dbReference type="InterPro" id="IPR037108">
    <property type="entry name" value="TM1727-like_C_sf"/>
</dbReference>